<gene>
    <name evidence="1" type="ORF">G4B88_017891</name>
</gene>
<organism evidence="1 2">
    <name type="scientific">Cannabis sativa</name>
    <name type="common">Hemp</name>
    <name type="synonym">Marijuana</name>
    <dbReference type="NCBI Taxonomy" id="3483"/>
    <lineage>
        <taxon>Eukaryota</taxon>
        <taxon>Viridiplantae</taxon>
        <taxon>Streptophyta</taxon>
        <taxon>Embryophyta</taxon>
        <taxon>Tracheophyta</taxon>
        <taxon>Spermatophyta</taxon>
        <taxon>Magnoliopsida</taxon>
        <taxon>eudicotyledons</taxon>
        <taxon>Gunneridae</taxon>
        <taxon>Pentapetalae</taxon>
        <taxon>rosids</taxon>
        <taxon>fabids</taxon>
        <taxon>Rosales</taxon>
        <taxon>Cannabaceae</taxon>
        <taxon>Cannabis</taxon>
    </lineage>
</organism>
<proteinExistence type="predicted"/>
<keyword evidence="2" id="KW-1185">Reference proteome</keyword>
<comment type="caution">
    <text evidence="1">The sequence shown here is derived from an EMBL/GenBank/DDBJ whole genome shotgun (WGS) entry which is preliminary data.</text>
</comment>
<dbReference type="Proteomes" id="UP000583929">
    <property type="component" value="Unassembled WGS sequence"/>
</dbReference>
<reference evidence="1 2" key="1">
    <citation type="journal article" date="2020" name="bioRxiv">
        <title>Sequence and annotation of 42 cannabis genomes reveals extensive copy number variation in cannabinoid synthesis and pathogen resistance genes.</title>
        <authorList>
            <person name="Mckernan K.J."/>
            <person name="Helbert Y."/>
            <person name="Kane L.T."/>
            <person name="Ebling H."/>
            <person name="Zhang L."/>
            <person name="Liu B."/>
            <person name="Eaton Z."/>
            <person name="Mclaughlin S."/>
            <person name="Kingan S."/>
            <person name="Baybayan P."/>
            <person name="Concepcion G."/>
            <person name="Jordan M."/>
            <person name="Riva A."/>
            <person name="Barbazuk W."/>
            <person name="Harkins T."/>
        </authorList>
    </citation>
    <scope>NUCLEOTIDE SEQUENCE [LARGE SCALE GENOMIC DNA]</scope>
    <source>
        <strain evidence="2">cv. Jamaican Lion 4</strain>
        <tissue evidence="1">Leaf</tissue>
    </source>
</reference>
<sequence length="84" mass="9463">MTISDEVKPSLATLMGIAMALFAYELHQAAITSFDDEGCKFSPPIARLYPLLTEQWPWLVKCHNQSSSCSNRVERKVDVESMDL</sequence>
<accession>A0A7J6EHR6</accession>
<dbReference type="EMBL" id="JAATIQ010000409">
    <property type="protein sequence ID" value="KAF4357250.1"/>
    <property type="molecule type" value="Genomic_DNA"/>
</dbReference>
<dbReference type="AlphaFoldDB" id="A0A7J6EHR6"/>
<name>A0A7J6EHR6_CANSA</name>
<evidence type="ECO:0000313" key="1">
    <source>
        <dbReference type="EMBL" id="KAF4357250.1"/>
    </source>
</evidence>
<evidence type="ECO:0000313" key="2">
    <source>
        <dbReference type="Proteomes" id="UP000583929"/>
    </source>
</evidence>
<protein>
    <submittedName>
        <fullName evidence="1">Uncharacterized protein</fullName>
    </submittedName>
</protein>